<dbReference type="PANTHER" id="PTHR33908:SF3">
    <property type="entry name" value="UNDECAPRENYL PHOSPHATE-ALPHA-4-AMINO-4-DEOXY-L-ARABINOSE ARABINOSYL TRANSFERASE"/>
    <property type="match status" value="1"/>
</dbReference>
<evidence type="ECO:0000256" key="5">
    <source>
        <dbReference type="ARBA" id="ARBA00022692"/>
    </source>
</evidence>
<keyword evidence="3" id="KW-0328">Glycosyltransferase</keyword>
<dbReference type="GO" id="GO:0016763">
    <property type="term" value="F:pentosyltransferase activity"/>
    <property type="evidence" value="ECO:0007669"/>
    <property type="project" value="TreeGrafter"/>
</dbReference>
<reference evidence="9 10" key="1">
    <citation type="submission" date="2016-07" db="EMBL/GenBank/DDBJ databases">
        <title>Multi-omics approach to identify versatile polysaccharide utilization systems of a marine flavobacterium Gramella flava.</title>
        <authorList>
            <person name="Tang K."/>
        </authorList>
    </citation>
    <scope>NUCLEOTIDE SEQUENCE [LARGE SCALE GENOMIC DNA]</scope>
    <source>
        <strain evidence="9 10">JLT2011</strain>
    </source>
</reference>
<dbReference type="AlphaFoldDB" id="A0A1L7IAE5"/>
<evidence type="ECO:0000313" key="10">
    <source>
        <dbReference type="Proteomes" id="UP000186230"/>
    </source>
</evidence>
<keyword evidence="6" id="KW-1133">Transmembrane helix</keyword>
<dbReference type="InterPro" id="IPR050297">
    <property type="entry name" value="LipidA_mod_glycosyltrf_83"/>
</dbReference>
<evidence type="ECO:0000259" key="8">
    <source>
        <dbReference type="Pfam" id="PF13231"/>
    </source>
</evidence>
<keyword evidence="10" id="KW-1185">Reference proteome</keyword>
<dbReference type="PANTHER" id="PTHR33908">
    <property type="entry name" value="MANNOSYLTRANSFERASE YKCB-RELATED"/>
    <property type="match status" value="1"/>
</dbReference>
<dbReference type="GO" id="GO:0009103">
    <property type="term" value="P:lipopolysaccharide biosynthetic process"/>
    <property type="evidence" value="ECO:0007669"/>
    <property type="project" value="UniProtKB-ARBA"/>
</dbReference>
<evidence type="ECO:0000313" key="9">
    <source>
        <dbReference type="EMBL" id="APU70092.1"/>
    </source>
</evidence>
<protein>
    <submittedName>
        <fullName evidence="9">Integral membrane protein</fullName>
    </submittedName>
</protein>
<dbReference type="GO" id="GO:0005886">
    <property type="term" value="C:plasma membrane"/>
    <property type="evidence" value="ECO:0007669"/>
    <property type="project" value="UniProtKB-SubCell"/>
</dbReference>
<feature type="domain" description="Glycosyltransferase RgtA/B/C/D-like" evidence="8">
    <location>
        <begin position="61"/>
        <end position="222"/>
    </location>
</feature>
<dbReference type="KEGG" id="gfl:GRFL_3368"/>
<dbReference type="InterPro" id="IPR038731">
    <property type="entry name" value="RgtA/B/C-like"/>
</dbReference>
<evidence type="ECO:0000256" key="4">
    <source>
        <dbReference type="ARBA" id="ARBA00022679"/>
    </source>
</evidence>
<evidence type="ECO:0000256" key="2">
    <source>
        <dbReference type="ARBA" id="ARBA00022475"/>
    </source>
</evidence>
<dbReference type="GO" id="GO:0010041">
    <property type="term" value="P:response to iron(III) ion"/>
    <property type="evidence" value="ECO:0007669"/>
    <property type="project" value="TreeGrafter"/>
</dbReference>
<dbReference type="STRING" id="1229726.GRFL_3368"/>
<evidence type="ECO:0000256" key="6">
    <source>
        <dbReference type="ARBA" id="ARBA00022989"/>
    </source>
</evidence>
<gene>
    <name evidence="9" type="ORF">GRFL_3368</name>
</gene>
<keyword evidence="4" id="KW-0808">Transferase</keyword>
<keyword evidence="5" id="KW-0812">Transmembrane</keyword>
<proteinExistence type="predicted"/>
<evidence type="ECO:0000256" key="7">
    <source>
        <dbReference type="ARBA" id="ARBA00023136"/>
    </source>
</evidence>
<sequence length="539" mass="62856">MKVRDNYVLLLLLVCSAIFLINLDAIFVNIMEARNFITAREMINFDHWIFTTMNNEARYEKPPLPTWMTAISMFILGMKSLFALRLPAAIMGILSVFAVFKITEKLTANSSLSFTTGLVAATSFYILLSGRDGQWDIFTHSFMLWAVYCLIGFFRKEKVWRNALIAGLLIGCSFLSKGPVSFYALLLPFLIAYWIVYRSKFSKASLFPFISMLLIATVIAASWSLYVYFFDYSDVTEITNREAGRWLDYNVRPFYYYWNFFIQSGLWTVLALVSLIYPYLKNRVQNTEVYRFSWLWTIVAVILLSLIPEKKPRYLLPVLFPLAITTGLYLEYVFANFKKMHIKESWVLFFNYSLIALVGIAFPIAGTIYFGAKMANIWPWFLLLSLCLVTIAVLMIYFLRKKEIRQVFYLSIWFIISVLTFGLPMAQKIEVNPDFRSSETLSLYEADLGLKAYEFKNFTPELIWEYGKPVPRLWDGKDFQLPDGNKFLLLATEEETSEMKSVFSSYRIEKLDYIDMNPVGNKHKDRLFRNIYLIQKPTK</sequence>
<organism evidence="9 10">
    <name type="scientific">Christiangramia flava JLT2011</name>
    <dbReference type="NCBI Taxonomy" id="1229726"/>
    <lineage>
        <taxon>Bacteria</taxon>
        <taxon>Pseudomonadati</taxon>
        <taxon>Bacteroidota</taxon>
        <taxon>Flavobacteriia</taxon>
        <taxon>Flavobacteriales</taxon>
        <taxon>Flavobacteriaceae</taxon>
        <taxon>Christiangramia</taxon>
    </lineage>
</organism>
<evidence type="ECO:0000256" key="1">
    <source>
        <dbReference type="ARBA" id="ARBA00004651"/>
    </source>
</evidence>
<evidence type="ECO:0000256" key="3">
    <source>
        <dbReference type="ARBA" id="ARBA00022676"/>
    </source>
</evidence>
<accession>A0A1L7IAE5</accession>
<dbReference type="Proteomes" id="UP000186230">
    <property type="component" value="Chromosome"/>
</dbReference>
<name>A0A1L7IAE5_9FLAO</name>
<comment type="subcellular location">
    <subcellularLocation>
        <location evidence="1">Cell membrane</location>
        <topology evidence="1">Multi-pass membrane protein</topology>
    </subcellularLocation>
</comment>
<keyword evidence="2" id="KW-1003">Cell membrane</keyword>
<dbReference type="OrthoDB" id="8353433at2"/>
<keyword evidence="7" id="KW-0472">Membrane</keyword>
<dbReference type="EMBL" id="CP016359">
    <property type="protein sequence ID" value="APU70092.1"/>
    <property type="molecule type" value="Genomic_DNA"/>
</dbReference>
<dbReference type="Pfam" id="PF13231">
    <property type="entry name" value="PMT_2"/>
    <property type="match status" value="1"/>
</dbReference>
<dbReference type="RefSeq" id="WP_083645660.1">
    <property type="nucleotide sequence ID" value="NZ_AMRU01000004.1"/>
</dbReference>